<feature type="domain" description="DUF2147" evidence="2">
    <location>
        <begin position="28"/>
        <end position="133"/>
    </location>
</feature>
<name>A0A7G9SIT1_9SPHN</name>
<protein>
    <submittedName>
        <fullName evidence="3">DUF2147 domain-containing protein</fullName>
    </submittedName>
</protein>
<organism evidence="3 4">
    <name type="scientific">Sphingomonas lutea</name>
    <dbReference type="NCBI Taxonomy" id="1045317"/>
    <lineage>
        <taxon>Bacteria</taxon>
        <taxon>Pseudomonadati</taxon>
        <taxon>Pseudomonadota</taxon>
        <taxon>Alphaproteobacteria</taxon>
        <taxon>Sphingomonadales</taxon>
        <taxon>Sphingomonadaceae</taxon>
        <taxon>Sphingomonas</taxon>
    </lineage>
</organism>
<dbReference type="Pfam" id="PF09917">
    <property type="entry name" value="DUF2147"/>
    <property type="match status" value="1"/>
</dbReference>
<dbReference type="PANTHER" id="PTHR36919">
    <property type="entry name" value="BLR1215 PROTEIN"/>
    <property type="match status" value="1"/>
</dbReference>
<feature type="chain" id="PRO_5028955019" evidence="1">
    <location>
        <begin position="24"/>
        <end position="135"/>
    </location>
</feature>
<sequence>MQRILARVLMVAALAAMPLAAHARGLEGQWRNPKGSVTVKVTPCGSNAYCATVVEASEKAKAGARKGGTPRLIGTQILSDLKPTGSGTWKGRAFEPKRNIRAPATVKVVGPNMITVKGCVISGIVCKSQRWTRVG</sequence>
<dbReference type="KEGG" id="slut:H9L13_02140"/>
<evidence type="ECO:0000256" key="1">
    <source>
        <dbReference type="SAM" id="SignalP"/>
    </source>
</evidence>
<evidence type="ECO:0000313" key="3">
    <source>
        <dbReference type="EMBL" id="QNN67756.1"/>
    </source>
</evidence>
<dbReference type="AlphaFoldDB" id="A0A7G9SIT1"/>
<dbReference type="Proteomes" id="UP000515971">
    <property type="component" value="Chromosome"/>
</dbReference>
<gene>
    <name evidence="3" type="ORF">H9L13_02140</name>
</gene>
<feature type="signal peptide" evidence="1">
    <location>
        <begin position="1"/>
        <end position="23"/>
    </location>
</feature>
<dbReference type="InterPro" id="IPR019223">
    <property type="entry name" value="DUF2147"/>
</dbReference>
<reference evidence="3 4" key="1">
    <citation type="submission" date="2020-08" db="EMBL/GenBank/DDBJ databases">
        <title>Genome sequence of Sphingomonas lutea KCTC 23642T.</title>
        <authorList>
            <person name="Hyun D.-W."/>
            <person name="Bae J.-W."/>
        </authorList>
    </citation>
    <scope>NUCLEOTIDE SEQUENCE [LARGE SCALE GENOMIC DNA]</scope>
    <source>
        <strain evidence="3 4">KCTC 23642</strain>
    </source>
</reference>
<proteinExistence type="predicted"/>
<evidence type="ECO:0000313" key="4">
    <source>
        <dbReference type="Proteomes" id="UP000515971"/>
    </source>
</evidence>
<dbReference type="Gene3D" id="2.40.128.520">
    <property type="match status" value="1"/>
</dbReference>
<keyword evidence="4" id="KW-1185">Reference proteome</keyword>
<dbReference type="RefSeq" id="WP_187538614.1">
    <property type="nucleotide sequence ID" value="NZ_BAABJT010000001.1"/>
</dbReference>
<keyword evidence="1" id="KW-0732">Signal</keyword>
<dbReference type="PANTHER" id="PTHR36919:SF2">
    <property type="entry name" value="BLL6627 PROTEIN"/>
    <property type="match status" value="1"/>
</dbReference>
<accession>A0A7G9SIT1</accession>
<dbReference type="EMBL" id="CP060718">
    <property type="protein sequence ID" value="QNN67756.1"/>
    <property type="molecule type" value="Genomic_DNA"/>
</dbReference>
<evidence type="ECO:0000259" key="2">
    <source>
        <dbReference type="Pfam" id="PF09917"/>
    </source>
</evidence>